<organism evidence="2 3">
    <name type="scientific">Argiope bruennichi</name>
    <name type="common">Wasp spider</name>
    <name type="synonym">Aranea bruennichi</name>
    <dbReference type="NCBI Taxonomy" id="94029"/>
    <lineage>
        <taxon>Eukaryota</taxon>
        <taxon>Metazoa</taxon>
        <taxon>Ecdysozoa</taxon>
        <taxon>Arthropoda</taxon>
        <taxon>Chelicerata</taxon>
        <taxon>Arachnida</taxon>
        <taxon>Araneae</taxon>
        <taxon>Araneomorphae</taxon>
        <taxon>Entelegynae</taxon>
        <taxon>Araneoidea</taxon>
        <taxon>Araneidae</taxon>
        <taxon>Argiope</taxon>
    </lineage>
</organism>
<dbReference type="EMBL" id="JABXBU010002227">
    <property type="protein sequence ID" value="KAF8774317.1"/>
    <property type="molecule type" value="Genomic_DNA"/>
</dbReference>
<reference evidence="2" key="1">
    <citation type="journal article" date="2020" name="bioRxiv">
        <title>Chromosome-level reference genome of the European wasp spider Argiope bruennichi: a resource for studies on range expansion and evolutionary adaptation.</title>
        <authorList>
            <person name="Sheffer M.M."/>
            <person name="Hoppe A."/>
            <person name="Krehenwinkel H."/>
            <person name="Uhl G."/>
            <person name="Kuss A.W."/>
            <person name="Jensen L."/>
            <person name="Jensen C."/>
            <person name="Gillespie R.G."/>
            <person name="Hoff K.J."/>
            <person name="Prost S."/>
        </authorList>
    </citation>
    <scope>NUCLEOTIDE SEQUENCE</scope>
</reference>
<keyword evidence="1" id="KW-0732">Signal</keyword>
<feature type="signal peptide" evidence="1">
    <location>
        <begin position="1"/>
        <end position="19"/>
    </location>
</feature>
<comment type="caution">
    <text evidence="2">The sequence shown here is derived from an EMBL/GenBank/DDBJ whole genome shotgun (WGS) entry which is preliminary data.</text>
</comment>
<evidence type="ECO:0000313" key="2">
    <source>
        <dbReference type="EMBL" id="KAF8774317.1"/>
    </source>
</evidence>
<reference evidence="2" key="2">
    <citation type="submission" date="2020-06" db="EMBL/GenBank/DDBJ databases">
        <authorList>
            <person name="Sheffer M."/>
        </authorList>
    </citation>
    <scope>NUCLEOTIDE SEQUENCE</scope>
</reference>
<keyword evidence="3" id="KW-1185">Reference proteome</keyword>
<evidence type="ECO:0000256" key="1">
    <source>
        <dbReference type="SAM" id="SignalP"/>
    </source>
</evidence>
<proteinExistence type="predicted"/>
<gene>
    <name evidence="2" type="ORF">HNY73_016881</name>
</gene>
<name>A0A8T0EKA2_ARGBR</name>
<dbReference type="Proteomes" id="UP000807504">
    <property type="component" value="Unassembled WGS sequence"/>
</dbReference>
<protein>
    <submittedName>
        <fullName evidence="2">Uncharacterized protein</fullName>
    </submittedName>
</protein>
<dbReference type="AlphaFoldDB" id="A0A8T0EKA2"/>
<sequence>MKHLVFSLVLCFVIALASSEIPNYRFYKQYFIPNGGQPQVVAGGQPANGGGQQPNYYGGGQQPNYYNGGCKQVSCHSYCTIGTRPDGCPECICIQN</sequence>
<evidence type="ECO:0000313" key="3">
    <source>
        <dbReference type="Proteomes" id="UP000807504"/>
    </source>
</evidence>
<feature type="chain" id="PRO_5035828733" evidence="1">
    <location>
        <begin position="20"/>
        <end position="96"/>
    </location>
</feature>
<accession>A0A8T0EKA2</accession>